<dbReference type="Pfam" id="PF03364">
    <property type="entry name" value="Polyketide_cyc"/>
    <property type="match status" value="1"/>
</dbReference>
<protein>
    <recommendedName>
        <fullName evidence="2">Coenzyme Q-binding protein COQ10 START domain-containing protein</fullName>
    </recommendedName>
</protein>
<keyword evidence="4" id="KW-1185">Reference proteome</keyword>
<reference evidence="3" key="3">
    <citation type="submission" date="2020-12" db="UniProtKB">
        <authorList>
            <consortium name="EnsemblPlants"/>
        </authorList>
    </citation>
    <scope>IDENTIFICATION</scope>
</reference>
<dbReference type="PANTHER" id="PTHR33824:SF9">
    <property type="entry name" value="COENZYME Q-BINDING PROTEIN COQ10 START DOMAIN-CONTAINING PROTEIN"/>
    <property type="match status" value="1"/>
</dbReference>
<dbReference type="EMBL" id="ABEU02000015">
    <property type="status" value="NOT_ANNOTATED_CDS"/>
    <property type="molecule type" value="Genomic_DNA"/>
</dbReference>
<feature type="domain" description="Coenzyme Q-binding protein COQ10 START" evidence="2">
    <location>
        <begin position="161"/>
        <end position="214"/>
    </location>
</feature>
<organism evidence="3 4">
    <name type="scientific">Physcomitrium patens</name>
    <name type="common">Spreading-leaved earth moss</name>
    <name type="synonym">Physcomitrella patens</name>
    <dbReference type="NCBI Taxonomy" id="3218"/>
    <lineage>
        <taxon>Eukaryota</taxon>
        <taxon>Viridiplantae</taxon>
        <taxon>Streptophyta</taxon>
        <taxon>Embryophyta</taxon>
        <taxon>Bryophyta</taxon>
        <taxon>Bryophytina</taxon>
        <taxon>Bryopsida</taxon>
        <taxon>Funariidae</taxon>
        <taxon>Funariales</taxon>
        <taxon>Funariaceae</taxon>
        <taxon>Physcomitrium</taxon>
    </lineage>
</organism>
<dbReference type="InterPro" id="IPR005031">
    <property type="entry name" value="COQ10_START"/>
</dbReference>
<dbReference type="Gene3D" id="3.30.530.20">
    <property type="match status" value="1"/>
</dbReference>
<evidence type="ECO:0000313" key="4">
    <source>
        <dbReference type="Proteomes" id="UP000006727"/>
    </source>
</evidence>
<reference evidence="3 4" key="2">
    <citation type="journal article" date="2018" name="Plant J.">
        <title>The Physcomitrella patens chromosome-scale assembly reveals moss genome structure and evolution.</title>
        <authorList>
            <person name="Lang D."/>
            <person name="Ullrich K.K."/>
            <person name="Murat F."/>
            <person name="Fuchs J."/>
            <person name="Jenkins J."/>
            <person name="Haas F.B."/>
            <person name="Piednoel M."/>
            <person name="Gundlach H."/>
            <person name="Van Bel M."/>
            <person name="Meyberg R."/>
            <person name="Vives C."/>
            <person name="Morata J."/>
            <person name="Symeonidi A."/>
            <person name="Hiss M."/>
            <person name="Muchero W."/>
            <person name="Kamisugi Y."/>
            <person name="Saleh O."/>
            <person name="Blanc G."/>
            <person name="Decker E.L."/>
            <person name="van Gessel N."/>
            <person name="Grimwood J."/>
            <person name="Hayes R.D."/>
            <person name="Graham S.W."/>
            <person name="Gunter L.E."/>
            <person name="McDaniel S.F."/>
            <person name="Hoernstein S.N.W."/>
            <person name="Larsson A."/>
            <person name="Li F.W."/>
            <person name="Perroud P.F."/>
            <person name="Phillips J."/>
            <person name="Ranjan P."/>
            <person name="Rokshar D.S."/>
            <person name="Rothfels C.J."/>
            <person name="Schneider L."/>
            <person name="Shu S."/>
            <person name="Stevenson D.W."/>
            <person name="Thummler F."/>
            <person name="Tillich M."/>
            <person name="Villarreal Aguilar J.C."/>
            <person name="Widiez T."/>
            <person name="Wong G.K."/>
            <person name="Wymore A."/>
            <person name="Zhang Y."/>
            <person name="Zimmer A.D."/>
            <person name="Quatrano R.S."/>
            <person name="Mayer K.F.X."/>
            <person name="Goodstein D."/>
            <person name="Casacuberta J.M."/>
            <person name="Vandepoele K."/>
            <person name="Reski R."/>
            <person name="Cuming A.C."/>
            <person name="Tuskan G.A."/>
            <person name="Maumus F."/>
            <person name="Salse J."/>
            <person name="Schmutz J."/>
            <person name="Rensing S.A."/>
        </authorList>
    </citation>
    <scope>NUCLEOTIDE SEQUENCE [LARGE SCALE GENOMIC DNA]</scope>
    <source>
        <strain evidence="3 4">cv. Gransden 2004</strain>
    </source>
</reference>
<dbReference type="Proteomes" id="UP000006727">
    <property type="component" value="Chromosome 15"/>
</dbReference>
<proteinExistence type="predicted"/>
<dbReference type="InterPro" id="IPR023393">
    <property type="entry name" value="START-like_dom_sf"/>
</dbReference>
<reference evidence="3 4" key="1">
    <citation type="journal article" date="2008" name="Science">
        <title>The Physcomitrella genome reveals evolutionary insights into the conquest of land by plants.</title>
        <authorList>
            <person name="Rensing S."/>
            <person name="Lang D."/>
            <person name="Zimmer A."/>
            <person name="Terry A."/>
            <person name="Salamov A."/>
            <person name="Shapiro H."/>
            <person name="Nishiyama T."/>
            <person name="Perroud P.-F."/>
            <person name="Lindquist E."/>
            <person name="Kamisugi Y."/>
            <person name="Tanahashi T."/>
            <person name="Sakakibara K."/>
            <person name="Fujita T."/>
            <person name="Oishi K."/>
            <person name="Shin-I T."/>
            <person name="Kuroki Y."/>
            <person name="Toyoda A."/>
            <person name="Suzuki Y."/>
            <person name="Hashimoto A."/>
            <person name="Yamaguchi K."/>
            <person name="Sugano A."/>
            <person name="Kohara Y."/>
            <person name="Fujiyama A."/>
            <person name="Anterola A."/>
            <person name="Aoki S."/>
            <person name="Ashton N."/>
            <person name="Barbazuk W.B."/>
            <person name="Barker E."/>
            <person name="Bennetzen J."/>
            <person name="Bezanilla M."/>
            <person name="Blankenship R."/>
            <person name="Cho S.H."/>
            <person name="Dutcher S."/>
            <person name="Estelle M."/>
            <person name="Fawcett J.A."/>
            <person name="Gundlach H."/>
            <person name="Hanada K."/>
            <person name="Heyl A."/>
            <person name="Hicks K.A."/>
            <person name="Hugh J."/>
            <person name="Lohr M."/>
            <person name="Mayer K."/>
            <person name="Melkozernov A."/>
            <person name="Murata T."/>
            <person name="Nelson D."/>
            <person name="Pils B."/>
            <person name="Prigge M."/>
            <person name="Reiss B."/>
            <person name="Renner T."/>
            <person name="Rombauts S."/>
            <person name="Rushton P."/>
            <person name="Sanderfoot A."/>
            <person name="Schween G."/>
            <person name="Shiu S.-H."/>
            <person name="Stueber K."/>
            <person name="Theodoulou F.L."/>
            <person name="Tu H."/>
            <person name="Van de Peer Y."/>
            <person name="Verrier P.J."/>
            <person name="Waters E."/>
            <person name="Wood A."/>
            <person name="Yang L."/>
            <person name="Cove D."/>
            <person name="Cuming A."/>
            <person name="Hasebe M."/>
            <person name="Lucas S."/>
            <person name="Mishler D.B."/>
            <person name="Reski R."/>
            <person name="Grigoriev I."/>
            <person name="Quatrano R.S."/>
            <person name="Boore J.L."/>
        </authorList>
    </citation>
    <scope>NUCLEOTIDE SEQUENCE [LARGE SCALE GENOMIC DNA]</scope>
    <source>
        <strain evidence="3 4">cv. Gransden 2004</strain>
    </source>
</reference>
<gene>
    <name evidence="3" type="primary">LOC112292905</name>
</gene>
<dbReference type="SUPFAM" id="SSF55961">
    <property type="entry name" value="Bet v1-like"/>
    <property type="match status" value="1"/>
</dbReference>
<dbReference type="Gramene" id="Pp3c15_19030V3.5">
    <property type="protein sequence ID" value="Pp3c15_19030V3.5"/>
    <property type="gene ID" value="Pp3c15_19030"/>
</dbReference>
<dbReference type="InterPro" id="IPR047137">
    <property type="entry name" value="ORF3"/>
</dbReference>
<feature type="region of interest" description="Disordered" evidence="1">
    <location>
        <begin position="30"/>
        <end position="50"/>
    </location>
</feature>
<evidence type="ECO:0000313" key="3">
    <source>
        <dbReference type="EnsemblPlants" id="Pp3c15_19030V3.5"/>
    </source>
</evidence>
<evidence type="ECO:0000256" key="1">
    <source>
        <dbReference type="SAM" id="MobiDB-lite"/>
    </source>
</evidence>
<dbReference type="EnsemblPlants" id="Pp3c15_19030V3.5">
    <property type="protein sequence ID" value="Pp3c15_19030V3.5"/>
    <property type="gene ID" value="Pp3c15_19030"/>
</dbReference>
<accession>A0A7I4AZR0</accession>
<evidence type="ECO:0000259" key="2">
    <source>
        <dbReference type="Pfam" id="PF03364"/>
    </source>
</evidence>
<sequence>MWVAHPTPVSHSVWRSKPCPHRLVLANDVTGTGNPAEGLRSRGGRDKEQGNLGLGVRMAVLSGEISASCCRDATLCRNSRINFQGNYIFLVPVSTRFSFGSVGPPVRHLNFRLTLQQGGNRLSGLKACLASASDGPVDGAEEEVPANSLEFTHKVALDVLAPPDLVWKLWTDIKSAPLWMRWIDRVDFLDEDASTDSSHDLPPGLCQLSRWTCSTIGFEVGNFISSYGTRRQICLFEGCCIFVLLLDMDLMLLQLCLEEGCVGR</sequence>
<dbReference type="PANTHER" id="PTHR33824">
    <property type="entry name" value="POLYKETIDE CYCLASE/DEHYDRASE AND LIPID TRANSPORT SUPERFAMILY PROTEIN"/>
    <property type="match status" value="1"/>
</dbReference>
<dbReference type="AlphaFoldDB" id="A0A7I4AZR0"/>
<feature type="compositionally biased region" description="Basic and acidic residues" evidence="1">
    <location>
        <begin position="39"/>
        <end position="49"/>
    </location>
</feature>
<name>A0A7I4AZR0_PHYPA</name>